<dbReference type="GO" id="GO:0097163">
    <property type="term" value="F:sulfur carrier activity"/>
    <property type="evidence" value="ECO:0007669"/>
    <property type="project" value="UniProtKB-UniRule"/>
</dbReference>
<dbReference type="InterPro" id="IPR003786">
    <property type="entry name" value="FdhD"/>
</dbReference>
<reference evidence="5" key="1">
    <citation type="submission" date="2016-02" db="EMBL/GenBank/DDBJ databases">
        <authorList>
            <person name="Dunlap C."/>
        </authorList>
    </citation>
    <scope>NUCLEOTIDE SEQUENCE [LARGE SCALE GENOMIC DNA]</scope>
    <source>
        <strain evidence="5">NRRL B-41092</strain>
    </source>
</reference>
<dbReference type="GO" id="GO:0006777">
    <property type="term" value="P:Mo-molybdopterin cofactor biosynthetic process"/>
    <property type="evidence" value="ECO:0007669"/>
    <property type="project" value="UniProtKB-UniRule"/>
</dbReference>
<keyword evidence="2 3" id="KW-0501">Molybdenum cofactor biosynthesis</keyword>
<accession>A0A150F4K5</accession>
<comment type="subcellular location">
    <subcellularLocation>
        <location evidence="3">Cytoplasm</location>
    </subcellularLocation>
</comment>
<dbReference type="HAMAP" id="MF_00187">
    <property type="entry name" value="FdhD"/>
    <property type="match status" value="1"/>
</dbReference>
<dbReference type="Gene3D" id="3.40.140.10">
    <property type="entry name" value="Cytidine Deaminase, domain 2"/>
    <property type="match status" value="1"/>
</dbReference>
<gene>
    <name evidence="3" type="primary">fdhD</name>
    <name evidence="4" type="ORF">AXI58_01390</name>
</gene>
<dbReference type="OrthoDB" id="9782042at2"/>
<dbReference type="GO" id="GO:0005737">
    <property type="term" value="C:cytoplasm"/>
    <property type="evidence" value="ECO:0007669"/>
    <property type="project" value="UniProtKB-SubCell"/>
</dbReference>
<organism evidence="4 5">
    <name type="scientific">Bacillus nakamurai</name>
    <dbReference type="NCBI Taxonomy" id="1793963"/>
    <lineage>
        <taxon>Bacteria</taxon>
        <taxon>Bacillati</taxon>
        <taxon>Bacillota</taxon>
        <taxon>Bacilli</taxon>
        <taxon>Bacillales</taxon>
        <taxon>Bacillaceae</taxon>
        <taxon>Bacillus</taxon>
    </lineage>
</organism>
<dbReference type="SUPFAM" id="SSF53927">
    <property type="entry name" value="Cytidine deaminase-like"/>
    <property type="match status" value="1"/>
</dbReference>
<dbReference type="InterPro" id="IPR016193">
    <property type="entry name" value="Cytidine_deaminase-like"/>
</dbReference>
<evidence type="ECO:0000313" key="4">
    <source>
        <dbReference type="EMBL" id="KXZ17076.1"/>
    </source>
</evidence>
<dbReference type="Gene3D" id="3.10.20.10">
    <property type="match status" value="1"/>
</dbReference>
<protein>
    <recommendedName>
        <fullName evidence="3">Sulfur carrier protein FdhD</fullName>
    </recommendedName>
</protein>
<feature type="active site" description="Cysteine persulfide intermediate" evidence="3">
    <location>
        <position position="107"/>
    </location>
</feature>
<dbReference type="GO" id="GO:0016783">
    <property type="term" value="F:sulfurtransferase activity"/>
    <property type="evidence" value="ECO:0007669"/>
    <property type="project" value="InterPro"/>
</dbReference>
<dbReference type="STRING" id="1793963.AXI58_01390"/>
<evidence type="ECO:0000256" key="2">
    <source>
        <dbReference type="ARBA" id="ARBA00023150"/>
    </source>
</evidence>
<dbReference type="AlphaFoldDB" id="A0A150F4K5"/>
<evidence type="ECO:0000256" key="3">
    <source>
        <dbReference type="HAMAP-Rule" id="MF_00187"/>
    </source>
</evidence>
<comment type="similarity">
    <text evidence="3">Belongs to the FdhD family.</text>
</comment>
<comment type="caution">
    <text evidence="3">Lacks conserved residue(s) required for the propagation of feature annotation.</text>
</comment>
<dbReference type="PIRSF" id="PIRSF015626">
    <property type="entry name" value="FdhD"/>
    <property type="match status" value="1"/>
</dbReference>
<dbReference type="PANTHER" id="PTHR30592">
    <property type="entry name" value="FORMATE DEHYDROGENASE"/>
    <property type="match status" value="1"/>
</dbReference>
<dbReference type="RefSeq" id="WP_061522545.1">
    <property type="nucleotide sequence ID" value="NZ_JARLZY010000023.1"/>
</dbReference>
<keyword evidence="5" id="KW-1185">Reference proteome</keyword>
<evidence type="ECO:0000313" key="5">
    <source>
        <dbReference type="Proteomes" id="UP000075430"/>
    </source>
</evidence>
<comment type="caution">
    <text evidence="4">The sequence shown here is derived from an EMBL/GenBank/DDBJ whole genome shotgun (WGS) entry which is preliminary data.</text>
</comment>
<proteinExistence type="inferred from homology"/>
<keyword evidence="4" id="KW-0808">Transferase</keyword>
<sequence length="262" mass="29288">MEDKATAIREIYRYEKGELTKTTDRMAAEYPLTVMLNGREFVTLVCTPDHLQELVIGFLASEGVIRFEKEIKSFTIDESLGFAYVELTHPEVLEQKDYTKRVIGSCCGKGRHFYFQQDVKTAKTAVSRIKITPEACLELMKTMQSGSGTFQETGGVHNAALCDTEKMLLMRTDIGRHNALDKLYGYCLQNGMPVRDKLIVFSGRISSEVLLKAAKIGVSIVISKSAPTELALQMAEELNITAIGFVRNGSFNVYTHPERVGR</sequence>
<dbReference type="PANTHER" id="PTHR30592:SF1">
    <property type="entry name" value="SULFUR CARRIER PROTEIN FDHD"/>
    <property type="match status" value="1"/>
</dbReference>
<dbReference type="Proteomes" id="UP000075430">
    <property type="component" value="Unassembled WGS sequence"/>
</dbReference>
<comment type="function">
    <text evidence="3">Required for formate dehydrogenase (FDH) activity. Acts as a sulfur carrier protein that transfers sulfur from IscS to the molybdenum cofactor prior to its insertion into FDH.</text>
</comment>
<dbReference type="Pfam" id="PF02634">
    <property type="entry name" value="FdhD-NarQ"/>
    <property type="match status" value="1"/>
</dbReference>
<evidence type="ECO:0000256" key="1">
    <source>
        <dbReference type="ARBA" id="ARBA00022490"/>
    </source>
</evidence>
<dbReference type="NCBIfam" id="TIGR00129">
    <property type="entry name" value="fdhD_narQ"/>
    <property type="match status" value="1"/>
</dbReference>
<name>A0A150F4K5_9BACI</name>
<keyword evidence="1 3" id="KW-0963">Cytoplasm</keyword>
<dbReference type="EMBL" id="LSBA01000023">
    <property type="protein sequence ID" value="KXZ17076.1"/>
    <property type="molecule type" value="Genomic_DNA"/>
</dbReference>